<dbReference type="Proteomes" id="UP000546126">
    <property type="component" value="Unassembled WGS sequence"/>
</dbReference>
<name>A0A7Y6MGC8_9ACTN</name>
<dbReference type="AlphaFoldDB" id="A0A7Y6MGC8"/>
<dbReference type="Gene3D" id="3.40.630.30">
    <property type="match status" value="1"/>
</dbReference>
<accession>A0A7Y6MGC8</accession>
<dbReference type="SUPFAM" id="SSF55729">
    <property type="entry name" value="Acyl-CoA N-acyltransferases (Nat)"/>
    <property type="match status" value="1"/>
</dbReference>
<dbReference type="Pfam" id="PF13508">
    <property type="entry name" value="Acetyltransf_7"/>
    <property type="match status" value="1"/>
</dbReference>
<reference evidence="4 5" key="1">
    <citation type="submission" date="2020-06" db="EMBL/GenBank/DDBJ databases">
        <authorList>
            <person name="Chanama M."/>
        </authorList>
    </citation>
    <scope>NUCLEOTIDE SEQUENCE [LARGE SCALE GENOMIC DNA]</scope>
    <source>
        <strain evidence="4 5">TBRC6557</strain>
    </source>
</reference>
<organism evidence="4 5">
    <name type="scientific">Nonomuraea rhodomycinica</name>
    <dbReference type="NCBI Taxonomy" id="1712872"/>
    <lineage>
        <taxon>Bacteria</taxon>
        <taxon>Bacillati</taxon>
        <taxon>Actinomycetota</taxon>
        <taxon>Actinomycetes</taxon>
        <taxon>Streptosporangiales</taxon>
        <taxon>Streptosporangiaceae</taxon>
        <taxon>Nonomuraea</taxon>
    </lineage>
</organism>
<protein>
    <submittedName>
        <fullName evidence="4">GNAT family N-acetyltransferase</fullName>
    </submittedName>
</protein>
<evidence type="ECO:0000259" key="3">
    <source>
        <dbReference type="PROSITE" id="PS51186"/>
    </source>
</evidence>
<evidence type="ECO:0000313" key="4">
    <source>
        <dbReference type="EMBL" id="NUW45935.1"/>
    </source>
</evidence>
<evidence type="ECO:0000256" key="2">
    <source>
        <dbReference type="ARBA" id="ARBA00023315"/>
    </source>
</evidence>
<keyword evidence="2" id="KW-0012">Acyltransferase</keyword>
<dbReference type="PANTHER" id="PTHR43877">
    <property type="entry name" value="AMINOALKYLPHOSPHONATE N-ACETYLTRANSFERASE-RELATED-RELATED"/>
    <property type="match status" value="1"/>
</dbReference>
<dbReference type="InterPro" id="IPR050832">
    <property type="entry name" value="Bact_Acetyltransf"/>
</dbReference>
<evidence type="ECO:0000313" key="5">
    <source>
        <dbReference type="Proteomes" id="UP000546126"/>
    </source>
</evidence>
<dbReference type="PANTHER" id="PTHR43877:SF2">
    <property type="entry name" value="AMINOALKYLPHOSPHONATE N-ACETYLTRANSFERASE-RELATED"/>
    <property type="match status" value="1"/>
</dbReference>
<dbReference type="PROSITE" id="PS51186">
    <property type="entry name" value="GNAT"/>
    <property type="match status" value="1"/>
</dbReference>
<dbReference type="RefSeq" id="WP_175605384.1">
    <property type="nucleotide sequence ID" value="NZ_JABWGO010000013.1"/>
</dbReference>
<proteinExistence type="predicted"/>
<keyword evidence="5" id="KW-1185">Reference proteome</keyword>
<comment type="caution">
    <text evidence="4">The sequence shown here is derived from an EMBL/GenBank/DDBJ whole genome shotgun (WGS) entry which is preliminary data.</text>
</comment>
<dbReference type="InterPro" id="IPR016181">
    <property type="entry name" value="Acyl_CoA_acyltransferase"/>
</dbReference>
<feature type="domain" description="N-acetyltransferase" evidence="3">
    <location>
        <begin position="6"/>
        <end position="163"/>
    </location>
</feature>
<sequence length="167" mass="18004">MTRSPALVRPRTDDDLPACVRALAEVHAADRYPVDWPADPAGWLTPDDLARAWVAVDDDGRTVLGHVGLTRPDPHVTRLVGVSVSAVVSRLFVVPRARGRSVAAGLLAAARAAYPSDGPPLTLEVSSEGRAAIAFYERHGWRRVTSSRGDWLNAAGEFALLHHYVSP</sequence>
<keyword evidence="1 4" id="KW-0808">Transferase</keyword>
<dbReference type="InterPro" id="IPR000182">
    <property type="entry name" value="GNAT_dom"/>
</dbReference>
<dbReference type="EMBL" id="JABWGO010000013">
    <property type="protein sequence ID" value="NUW45935.1"/>
    <property type="molecule type" value="Genomic_DNA"/>
</dbReference>
<gene>
    <name evidence="4" type="ORF">HT134_38340</name>
</gene>
<dbReference type="GO" id="GO:0016747">
    <property type="term" value="F:acyltransferase activity, transferring groups other than amino-acyl groups"/>
    <property type="evidence" value="ECO:0007669"/>
    <property type="project" value="InterPro"/>
</dbReference>
<evidence type="ECO:0000256" key="1">
    <source>
        <dbReference type="ARBA" id="ARBA00022679"/>
    </source>
</evidence>